<dbReference type="PANTHER" id="PTHR42851:SF9">
    <property type="entry name" value="KETOSE-BISPHOSPHATE ALDOLASE CLASS-II FAMILY PROTEIN"/>
    <property type="match status" value="1"/>
</dbReference>
<dbReference type="VEuPathDB" id="FungiDB:SPPG_05953"/>
<dbReference type="InterPro" id="IPR000313">
    <property type="entry name" value="PWWP_dom"/>
</dbReference>
<feature type="domain" description="TFIIS N-terminal" evidence="4">
    <location>
        <begin position="265"/>
        <end position="344"/>
    </location>
</feature>
<feature type="domain" description="PWWP" evidence="3">
    <location>
        <begin position="33"/>
        <end position="94"/>
    </location>
</feature>
<dbReference type="InParanoid" id="A0A0L0HE12"/>
<feature type="region of interest" description="Disordered" evidence="2">
    <location>
        <begin position="322"/>
        <end position="438"/>
    </location>
</feature>
<protein>
    <recommendedName>
        <fullName evidence="7">PWWP domain-containing protein</fullName>
    </recommendedName>
</protein>
<dbReference type="SUPFAM" id="SSF63748">
    <property type="entry name" value="Tudor/PWWP/MBT"/>
    <property type="match status" value="1"/>
</dbReference>
<feature type="compositionally biased region" description="Polar residues" evidence="2">
    <location>
        <begin position="392"/>
        <end position="406"/>
    </location>
</feature>
<proteinExistence type="predicted"/>
<evidence type="ECO:0000313" key="6">
    <source>
        <dbReference type="Proteomes" id="UP000053201"/>
    </source>
</evidence>
<evidence type="ECO:0000256" key="1">
    <source>
        <dbReference type="PROSITE-ProRule" id="PRU00649"/>
    </source>
</evidence>
<dbReference type="Gene3D" id="2.30.30.140">
    <property type="match status" value="1"/>
</dbReference>
<dbReference type="FunCoup" id="A0A0L0HE12">
    <property type="interactions" value="164"/>
</dbReference>
<dbReference type="SUPFAM" id="SSF47676">
    <property type="entry name" value="Conserved domain common to transcription factors TFIIS, elongin A, CRSP70"/>
    <property type="match status" value="1"/>
</dbReference>
<dbReference type="eggNOG" id="KOG1904">
    <property type="taxonomic scope" value="Eukaryota"/>
</dbReference>
<sequence length="438" mass="49346">MSDVEEPKSPAVPTSPKSPKSPKSSGPTSIYTPGTAVWARLKGYPWWPGRIEREDELPEDVLAQKKSKTIAVFFFGSRNYSWLAQDALRPYKEHKEEFCSKNKTAAFLKAVREADDPSILEREAEEFAAKAERKRQKKLATPSRRRSSVNETGTGKKKSRPDANGADTKKRRVSEPAPGKKSKKRAIEESDEEEKEPIAERKRRKREVQAAVDDDEENEGAHDTQKEDESGNESEGTKSKKAKRNDEEGHKLLKKLWRIRLKLQGFIKDVKEQGDKLKAEQYEEAEAKLRELESFPLTVDLLKETKVGKLVKHMSRLQIPNDKHNLVPRSNDLMAKLKLQLPEASAAGDEKEPKEPSHKEADAEGEIAEAPQKADEEIVDKEEHDMDIDNGDQVSEQAQADDTPSQNEDDSNGKVTRNANGSEKQETDDPETAAMDKE</sequence>
<feature type="compositionally biased region" description="Basic and acidic residues" evidence="2">
    <location>
        <begin position="372"/>
        <end position="384"/>
    </location>
</feature>
<dbReference type="OMA" id="WPVIVCD"/>
<feature type="compositionally biased region" description="Basic and acidic residues" evidence="2">
    <location>
        <begin position="219"/>
        <end position="229"/>
    </location>
</feature>
<dbReference type="OrthoDB" id="62853at2759"/>
<reference evidence="5 6" key="1">
    <citation type="submission" date="2009-08" db="EMBL/GenBank/DDBJ databases">
        <title>The Genome Sequence of Spizellomyces punctatus strain DAOM BR117.</title>
        <authorList>
            <consortium name="The Broad Institute Genome Sequencing Platform"/>
            <person name="Russ C."/>
            <person name="Cuomo C."/>
            <person name="Shea T."/>
            <person name="Young S.K."/>
            <person name="Zeng Q."/>
            <person name="Koehrsen M."/>
            <person name="Haas B."/>
            <person name="Borodovsky M."/>
            <person name="Guigo R."/>
            <person name="Alvarado L."/>
            <person name="Berlin A."/>
            <person name="Bochicchio J."/>
            <person name="Borenstein D."/>
            <person name="Chapman S."/>
            <person name="Chen Z."/>
            <person name="Engels R."/>
            <person name="Freedman E."/>
            <person name="Gellesch M."/>
            <person name="Goldberg J."/>
            <person name="Griggs A."/>
            <person name="Gujja S."/>
            <person name="Heiman D."/>
            <person name="Hepburn T."/>
            <person name="Howarth C."/>
            <person name="Jen D."/>
            <person name="Larson L."/>
            <person name="Lewis B."/>
            <person name="Mehta T."/>
            <person name="Park D."/>
            <person name="Pearson M."/>
            <person name="Roberts A."/>
            <person name="Saif S."/>
            <person name="Shenoy N."/>
            <person name="Sisk P."/>
            <person name="Stolte C."/>
            <person name="Sykes S."/>
            <person name="Thomson T."/>
            <person name="Walk T."/>
            <person name="White J."/>
            <person name="Yandava C."/>
            <person name="Burger G."/>
            <person name="Gray M.W."/>
            <person name="Holland P.W.H."/>
            <person name="King N."/>
            <person name="Lang F.B.F."/>
            <person name="Roger A.J."/>
            <person name="Ruiz-Trillo I."/>
            <person name="Lander E."/>
            <person name="Nusbaum C."/>
        </authorList>
    </citation>
    <scope>NUCLEOTIDE SEQUENCE [LARGE SCALE GENOMIC DNA]</scope>
    <source>
        <strain evidence="5 6">DAOM BR117</strain>
    </source>
</reference>
<feature type="compositionally biased region" description="Low complexity" evidence="2">
    <location>
        <begin position="9"/>
        <end position="29"/>
    </location>
</feature>
<accession>A0A0L0HE12</accession>
<feature type="compositionally biased region" description="Basic residues" evidence="2">
    <location>
        <begin position="132"/>
        <end position="147"/>
    </location>
</feature>
<dbReference type="STRING" id="645134.A0A0L0HE12"/>
<feature type="region of interest" description="Disordered" evidence="2">
    <location>
        <begin position="1"/>
        <end position="32"/>
    </location>
</feature>
<dbReference type="SMART" id="SM00293">
    <property type="entry name" value="PWWP"/>
    <property type="match status" value="1"/>
</dbReference>
<dbReference type="InterPro" id="IPR053063">
    <property type="entry name" value="PWWP_domain_containing_PDP"/>
</dbReference>
<evidence type="ECO:0000259" key="3">
    <source>
        <dbReference type="PROSITE" id="PS50812"/>
    </source>
</evidence>
<dbReference type="EMBL" id="KQ257459">
    <property type="protein sequence ID" value="KNC99003.1"/>
    <property type="molecule type" value="Genomic_DNA"/>
</dbReference>
<name>A0A0L0HE12_SPIPD</name>
<dbReference type="GeneID" id="27689293"/>
<dbReference type="PANTHER" id="PTHR42851">
    <property type="entry name" value="ALDOLASE-RELATED"/>
    <property type="match status" value="1"/>
</dbReference>
<evidence type="ECO:0000313" key="5">
    <source>
        <dbReference type="EMBL" id="KNC99003.1"/>
    </source>
</evidence>
<dbReference type="GO" id="GO:0005634">
    <property type="term" value="C:nucleus"/>
    <property type="evidence" value="ECO:0007669"/>
    <property type="project" value="UniProtKB-SubCell"/>
</dbReference>
<dbReference type="InterPro" id="IPR017923">
    <property type="entry name" value="TFIIS_N"/>
</dbReference>
<dbReference type="Pfam" id="PF00855">
    <property type="entry name" value="PWWP"/>
    <property type="match status" value="1"/>
</dbReference>
<dbReference type="PROSITE" id="PS50812">
    <property type="entry name" value="PWWP"/>
    <property type="match status" value="1"/>
</dbReference>
<dbReference type="RefSeq" id="XP_016607043.1">
    <property type="nucleotide sequence ID" value="XM_016754160.1"/>
</dbReference>
<dbReference type="AlphaFoldDB" id="A0A0L0HE12"/>
<dbReference type="Proteomes" id="UP000053201">
    <property type="component" value="Unassembled WGS sequence"/>
</dbReference>
<dbReference type="Pfam" id="PF08711">
    <property type="entry name" value="Med26"/>
    <property type="match status" value="1"/>
</dbReference>
<feature type="compositionally biased region" description="Polar residues" evidence="2">
    <location>
        <begin position="413"/>
        <end position="422"/>
    </location>
</feature>
<dbReference type="InterPro" id="IPR035441">
    <property type="entry name" value="TFIIS/LEDGF_dom_sf"/>
</dbReference>
<dbReference type="PROSITE" id="PS51319">
    <property type="entry name" value="TFIIS_N"/>
    <property type="match status" value="1"/>
</dbReference>
<dbReference type="Gene3D" id="1.20.930.10">
    <property type="entry name" value="Conserved domain common to transcription factors TFIIS, elongin A, CRSP70"/>
    <property type="match status" value="1"/>
</dbReference>
<gene>
    <name evidence="5" type="ORF">SPPG_05953</name>
</gene>
<keyword evidence="1" id="KW-0539">Nucleus</keyword>
<organism evidence="5 6">
    <name type="scientific">Spizellomyces punctatus (strain DAOM BR117)</name>
    <dbReference type="NCBI Taxonomy" id="645134"/>
    <lineage>
        <taxon>Eukaryota</taxon>
        <taxon>Fungi</taxon>
        <taxon>Fungi incertae sedis</taxon>
        <taxon>Chytridiomycota</taxon>
        <taxon>Chytridiomycota incertae sedis</taxon>
        <taxon>Chytridiomycetes</taxon>
        <taxon>Spizellomycetales</taxon>
        <taxon>Spizellomycetaceae</taxon>
        <taxon>Spizellomyces</taxon>
    </lineage>
</organism>
<keyword evidence="6" id="KW-1185">Reference proteome</keyword>
<feature type="compositionally biased region" description="Basic and acidic residues" evidence="2">
    <location>
        <begin position="348"/>
        <end position="362"/>
    </location>
</feature>
<evidence type="ECO:0008006" key="7">
    <source>
        <dbReference type="Google" id="ProtNLM"/>
    </source>
</evidence>
<evidence type="ECO:0000259" key="4">
    <source>
        <dbReference type="PROSITE" id="PS51319"/>
    </source>
</evidence>
<feature type="region of interest" description="Disordered" evidence="2">
    <location>
        <begin position="127"/>
        <end position="249"/>
    </location>
</feature>
<evidence type="ECO:0000256" key="2">
    <source>
        <dbReference type="SAM" id="MobiDB-lite"/>
    </source>
</evidence>
<comment type="subcellular location">
    <subcellularLocation>
        <location evidence="1">Nucleus</location>
    </subcellularLocation>
</comment>
<dbReference type="CDD" id="cd05162">
    <property type="entry name" value="PWWP"/>
    <property type="match status" value="1"/>
</dbReference>